<reference evidence="4" key="1">
    <citation type="submission" date="2016-11" db="EMBL/GenBank/DDBJ databases">
        <title>Complete Genome Sequence of alachlor-degrading Sphingomonas sp. strain JJ-A5.</title>
        <authorList>
            <person name="Lee H."/>
            <person name="Ka J.-O."/>
        </authorList>
    </citation>
    <scope>NUCLEOTIDE SEQUENCE [LARGE SCALE GENOMIC DNA]</scope>
    <source>
        <strain evidence="4">JJ-A5</strain>
    </source>
</reference>
<evidence type="ECO:0000259" key="2">
    <source>
        <dbReference type="PROSITE" id="PS50405"/>
    </source>
</evidence>
<organism evidence="3 4">
    <name type="scientific">Tardibacter chloracetimidivorans</name>
    <dbReference type="NCBI Taxonomy" id="1921510"/>
    <lineage>
        <taxon>Bacteria</taxon>
        <taxon>Pseudomonadati</taxon>
        <taxon>Pseudomonadota</taxon>
        <taxon>Alphaproteobacteria</taxon>
        <taxon>Sphingomonadales</taxon>
        <taxon>Sphingomonadaceae</taxon>
        <taxon>Tardibacter</taxon>
    </lineage>
</organism>
<dbReference type="InterPro" id="IPR036249">
    <property type="entry name" value="Thioredoxin-like_sf"/>
</dbReference>
<dbReference type="Pfam" id="PF13409">
    <property type="entry name" value="GST_N_2"/>
    <property type="match status" value="1"/>
</dbReference>
<evidence type="ECO:0008006" key="5">
    <source>
        <dbReference type="Google" id="ProtNLM"/>
    </source>
</evidence>
<dbReference type="RefSeq" id="WP_072595729.1">
    <property type="nucleotide sequence ID" value="NZ_CP018221.1"/>
</dbReference>
<dbReference type="Gene3D" id="1.20.1050.10">
    <property type="match status" value="1"/>
</dbReference>
<dbReference type="STRING" id="1921510.BSL82_01595"/>
<dbReference type="SFLD" id="SFLDG01150">
    <property type="entry name" value="Main.1:_Beta-like"/>
    <property type="match status" value="1"/>
</dbReference>
<dbReference type="Gene3D" id="3.40.30.10">
    <property type="entry name" value="Glutaredoxin"/>
    <property type="match status" value="1"/>
</dbReference>
<feature type="domain" description="GST N-terminal" evidence="1">
    <location>
        <begin position="1"/>
        <end position="82"/>
    </location>
</feature>
<dbReference type="OrthoDB" id="7583243at2"/>
<dbReference type="PROSITE" id="PS50404">
    <property type="entry name" value="GST_NTER"/>
    <property type="match status" value="1"/>
</dbReference>
<feature type="domain" description="GST C-terminal" evidence="2">
    <location>
        <begin position="88"/>
        <end position="213"/>
    </location>
</feature>
<dbReference type="PANTHER" id="PTHR44051:SF8">
    <property type="entry name" value="GLUTATHIONE S-TRANSFERASE GSTA"/>
    <property type="match status" value="1"/>
</dbReference>
<dbReference type="InterPro" id="IPR010987">
    <property type="entry name" value="Glutathione-S-Trfase_C-like"/>
</dbReference>
<dbReference type="PANTHER" id="PTHR44051">
    <property type="entry name" value="GLUTATHIONE S-TRANSFERASE-RELATED"/>
    <property type="match status" value="1"/>
</dbReference>
<dbReference type="InterPro" id="IPR036282">
    <property type="entry name" value="Glutathione-S-Trfase_C_sf"/>
</dbReference>
<keyword evidence="4" id="KW-1185">Reference proteome</keyword>
<dbReference type="InterPro" id="IPR004045">
    <property type="entry name" value="Glutathione_S-Trfase_N"/>
</dbReference>
<dbReference type="SFLD" id="SFLDG00358">
    <property type="entry name" value="Main_(cytGST)"/>
    <property type="match status" value="1"/>
</dbReference>
<proteinExistence type="predicted"/>
<dbReference type="InterPro" id="IPR040079">
    <property type="entry name" value="Glutathione_S-Trfase"/>
</dbReference>
<evidence type="ECO:0000313" key="3">
    <source>
        <dbReference type="EMBL" id="API58153.1"/>
    </source>
</evidence>
<dbReference type="SFLD" id="SFLDS00019">
    <property type="entry name" value="Glutathione_Transferase_(cytos"/>
    <property type="match status" value="1"/>
</dbReference>
<accession>A0A1L3ZRA5</accession>
<dbReference type="CDD" id="cd03057">
    <property type="entry name" value="GST_N_Beta"/>
    <property type="match status" value="1"/>
</dbReference>
<name>A0A1L3ZRA5_9SPHN</name>
<dbReference type="PROSITE" id="PS50405">
    <property type="entry name" value="GST_CTER"/>
    <property type="match status" value="1"/>
</dbReference>
<dbReference type="AlphaFoldDB" id="A0A1L3ZRA5"/>
<dbReference type="SUPFAM" id="SSF47616">
    <property type="entry name" value="GST C-terminal domain-like"/>
    <property type="match status" value="1"/>
</dbReference>
<evidence type="ECO:0000313" key="4">
    <source>
        <dbReference type="Proteomes" id="UP000182063"/>
    </source>
</evidence>
<gene>
    <name evidence="3" type="ORF">BSL82_01595</name>
</gene>
<sequence length="213" mass="23842">MTELTLHFYPGACSRATMILLEEAVAEYATHFVDLMQGAQKTPEYLAVNPKGKVPTLVVDGRPLTENVAIISWLNKVFPEARLLPGGEALDEAKVLSDLAWVGSTVHIDFRRCRMPRYFIDGEEKQDEVRALGLKSLAADFGLADARLAERPFWHGDWSAMDAYLFWVWRGAIELPGFDAMGFRNMAAWAERVEARPATQRGLAREKADSTRG</sequence>
<evidence type="ECO:0000259" key="1">
    <source>
        <dbReference type="PROSITE" id="PS50404"/>
    </source>
</evidence>
<dbReference type="EMBL" id="CP018221">
    <property type="protein sequence ID" value="API58153.1"/>
    <property type="molecule type" value="Genomic_DNA"/>
</dbReference>
<dbReference type="KEGG" id="sphj:BSL82_01595"/>
<dbReference type="Proteomes" id="UP000182063">
    <property type="component" value="Chromosome"/>
</dbReference>
<protein>
    <recommendedName>
        <fullName evidence="5">Glutathione S-transferase</fullName>
    </recommendedName>
</protein>
<dbReference type="SUPFAM" id="SSF52833">
    <property type="entry name" value="Thioredoxin-like"/>
    <property type="match status" value="1"/>
</dbReference>